<dbReference type="Proteomes" id="UP000599578">
    <property type="component" value="Unassembled WGS sequence"/>
</dbReference>
<dbReference type="AlphaFoldDB" id="A0A917ZPN2"/>
<proteinExistence type="predicted"/>
<dbReference type="EMBL" id="BMLT01000015">
    <property type="protein sequence ID" value="GGO88156.1"/>
    <property type="molecule type" value="Genomic_DNA"/>
</dbReference>
<dbReference type="RefSeq" id="WP_188862696.1">
    <property type="nucleotide sequence ID" value="NZ_BMLT01000015.1"/>
</dbReference>
<dbReference type="Pfam" id="PF00578">
    <property type="entry name" value="AhpC-TSA"/>
    <property type="match status" value="1"/>
</dbReference>
<dbReference type="Gene3D" id="3.40.30.10">
    <property type="entry name" value="Glutaredoxin"/>
    <property type="match status" value="1"/>
</dbReference>
<evidence type="ECO:0000259" key="1">
    <source>
        <dbReference type="PROSITE" id="PS51352"/>
    </source>
</evidence>
<gene>
    <name evidence="2" type="ORF">GCM10011348_43020</name>
</gene>
<dbReference type="SUPFAM" id="SSF52833">
    <property type="entry name" value="Thioredoxin-like"/>
    <property type="match status" value="1"/>
</dbReference>
<dbReference type="GO" id="GO:0004601">
    <property type="term" value="F:peroxidase activity"/>
    <property type="evidence" value="ECO:0007669"/>
    <property type="project" value="UniProtKB-KW"/>
</dbReference>
<dbReference type="CDD" id="cd02970">
    <property type="entry name" value="PRX_like2"/>
    <property type="match status" value="1"/>
</dbReference>
<protein>
    <submittedName>
        <fullName evidence="2">Thioredoxin peroxidase</fullName>
    </submittedName>
</protein>
<dbReference type="PROSITE" id="PS51352">
    <property type="entry name" value="THIOREDOXIN_2"/>
    <property type="match status" value="1"/>
</dbReference>
<feature type="domain" description="Thioredoxin" evidence="1">
    <location>
        <begin position="6"/>
        <end position="164"/>
    </location>
</feature>
<keyword evidence="3" id="KW-1185">Reference proteome</keyword>
<keyword evidence="2" id="KW-0560">Oxidoreductase</keyword>
<dbReference type="InterPro" id="IPR036249">
    <property type="entry name" value="Thioredoxin-like_sf"/>
</dbReference>
<organism evidence="2 3">
    <name type="scientific">Marinobacterium nitratireducens</name>
    <dbReference type="NCBI Taxonomy" id="518897"/>
    <lineage>
        <taxon>Bacteria</taxon>
        <taxon>Pseudomonadati</taxon>
        <taxon>Pseudomonadota</taxon>
        <taxon>Gammaproteobacteria</taxon>
        <taxon>Oceanospirillales</taxon>
        <taxon>Oceanospirillaceae</taxon>
        <taxon>Marinobacterium</taxon>
    </lineage>
</organism>
<accession>A0A917ZPN2</accession>
<name>A0A917ZPN2_9GAMM</name>
<dbReference type="InterPro" id="IPR000866">
    <property type="entry name" value="AhpC/TSA"/>
</dbReference>
<keyword evidence="2" id="KW-0575">Peroxidase</keyword>
<sequence>MSKHSLIPGAVFPAFDLPTIDHGTVTIGAPAKEWELLIVYRGKHCPLCRRYIDTLHELLPHFREREVRVIAISADSEEKAVAFTREGGYHQLVVGYELSIEQMHRLGLYISEPRSPEETDRPFAEPALFLIRPDRRIQAIEVSNAPFLRPDLGLVLNGIRFVQDNDYPIRGRFEAYPL</sequence>
<comment type="caution">
    <text evidence="2">The sequence shown here is derived from an EMBL/GenBank/DDBJ whole genome shotgun (WGS) entry which is preliminary data.</text>
</comment>
<evidence type="ECO:0000313" key="3">
    <source>
        <dbReference type="Proteomes" id="UP000599578"/>
    </source>
</evidence>
<evidence type="ECO:0000313" key="2">
    <source>
        <dbReference type="EMBL" id="GGO88156.1"/>
    </source>
</evidence>
<dbReference type="InterPro" id="IPR013766">
    <property type="entry name" value="Thioredoxin_domain"/>
</dbReference>
<reference evidence="2 3" key="1">
    <citation type="journal article" date="2014" name="Int. J. Syst. Evol. Microbiol.">
        <title>Complete genome sequence of Corynebacterium casei LMG S-19264T (=DSM 44701T), isolated from a smear-ripened cheese.</title>
        <authorList>
            <consortium name="US DOE Joint Genome Institute (JGI-PGF)"/>
            <person name="Walter F."/>
            <person name="Albersmeier A."/>
            <person name="Kalinowski J."/>
            <person name="Ruckert C."/>
        </authorList>
    </citation>
    <scope>NUCLEOTIDE SEQUENCE [LARGE SCALE GENOMIC DNA]</scope>
    <source>
        <strain evidence="2 3">CGMCC 1.7286</strain>
    </source>
</reference>